<accession>F4RM40</accession>
<evidence type="ECO:0000313" key="3">
    <source>
        <dbReference type="Proteomes" id="UP000001072"/>
    </source>
</evidence>
<dbReference type="EMBL" id="GL883108">
    <property type="protein sequence ID" value="EGG06538.1"/>
    <property type="molecule type" value="Genomic_DNA"/>
</dbReference>
<keyword evidence="1" id="KW-0732">Signal</keyword>
<dbReference type="VEuPathDB" id="FungiDB:MELLADRAFT_124076"/>
<dbReference type="InParanoid" id="F4RM40"/>
<dbReference type="AlphaFoldDB" id="F4RM40"/>
<feature type="signal peptide" evidence="1">
    <location>
        <begin position="1"/>
        <end position="25"/>
    </location>
</feature>
<dbReference type="KEGG" id="mlr:MELLADRAFT_124076"/>
<gene>
    <name evidence="2" type="ORF">MELLADRAFT_124076</name>
</gene>
<organism evidence="3">
    <name type="scientific">Melampsora larici-populina (strain 98AG31 / pathotype 3-4-7)</name>
    <name type="common">Poplar leaf rust fungus</name>
    <dbReference type="NCBI Taxonomy" id="747676"/>
    <lineage>
        <taxon>Eukaryota</taxon>
        <taxon>Fungi</taxon>
        <taxon>Dikarya</taxon>
        <taxon>Basidiomycota</taxon>
        <taxon>Pucciniomycotina</taxon>
        <taxon>Pucciniomycetes</taxon>
        <taxon>Pucciniales</taxon>
        <taxon>Melampsoraceae</taxon>
        <taxon>Melampsora</taxon>
    </lineage>
</organism>
<evidence type="ECO:0000256" key="1">
    <source>
        <dbReference type="SAM" id="SignalP"/>
    </source>
</evidence>
<proteinExistence type="predicted"/>
<dbReference type="RefSeq" id="XP_007410372.1">
    <property type="nucleotide sequence ID" value="XM_007410310.1"/>
</dbReference>
<dbReference type="GeneID" id="18926604"/>
<keyword evidence="3" id="KW-1185">Reference proteome</keyword>
<reference evidence="3" key="1">
    <citation type="journal article" date="2011" name="Proc. Natl. Acad. Sci. U.S.A.">
        <title>Obligate biotrophy features unraveled by the genomic analysis of rust fungi.</title>
        <authorList>
            <person name="Duplessis S."/>
            <person name="Cuomo C.A."/>
            <person name="Lin Y.-C."/>
            <person name="Aerts A."/>
            <person name="Tisserant E."/>
            <person name="Veneault-Fourrey C."/>
            <person name="Joly D.L."/>
            <person name="Hacquard S."/>
            <person name="Amselem J."/>
            <person name="Cantarel B.L."/>
            <person name="Chiu R."/>
            <person name="Coutinho P.M."/>
            <person name="Feau N."/>
            <person name="Field M."/>
            <person name="Frey P."/>
            <person name="Gelhaye E."/>
            <person name="Goldberg J."/>
            <person name="Grabherr M.G."/>
            <person name="Kodira C.D."/>
            <person name="Kohler A."/>
            <person name="Kuees U."/>
            <person name="Lindquist E.A."/>
            <person name="Lucas S.M."/>
            <person name="Mago R."/>
            <person name="Mauceli E."/>
            <person name="Morin E."/>
            <person name="Murat C."/>
            <person name="Pangilinan J.L."/>
            <person name="Park R."/>
            <person name="Pearson M."/>
            <person name="Quesneville H."/>
            <person name="Rouhier N."/>
            <person name="Sakthikumar S."/>
            <person name="Salamov A.A."/>
            <person name="Schmutz J."/>
            <person name="Selles B."/>
            <person name="Shapiro H."/>
            <person name="Tanguay P."/>
            <person name="Tuskan G.A."/>
            <person name="Henrissat B."/>
            <person name="Van de Peer Y."/>
            <person name="Rouze P."/>
            <person name="Ellis J.G."/>
            <person name="Dodds P.N."/>
            <person name="Schein J.E."/>
            <person name="Zhong S."/>
            <person name="Hamelin R.C."/>
            <person name="Grigoriev I.V."/>
            <person name="Szabo L.J."/>
            <person name="Martin F."/>
        </authorList>
    </citation>
    <scope>NUCLEOTIDE SEQUENCE [LARGE SCALE GENOMIC DNA]</scope>
    <source>
        <strain evidence="3">98AG31 / pathotype 3-4-7</strain>
    </source>
</reference>
<dbReference type="OrthoDB" id="10348139at2759"/>
<evidence type="ECO:0000313" key="2">
    <source>
        <dbReference type="EMBL" id="EGG06538.1"/>
    </source>
</evidence>
<dbReference type="HOGENOM" id="CLU_2038571_0_0_1"/>
<dbReference type="Proteomes" id="UP000001072">
    <property type="component" value="Unassembled WGS sequence"/>
</dbReference>
<protein>
    <submittedName>
        <fullName evidence="2">Secreted protein</fullName>
    </submittedName>
</protein>
<name>F4RM40_MELLP</name>
<sequence length="121" mass="13564">MQFQAIDFPISFFILTVLITRIGCPSLPQQAAKWWYTASPNLKLSSGVYIKQVLPDTHSMIVRNTEKTQQIVHFWLKGSEPEQSVLKIPLAPGALETIQLPKGSFSVGSELNPAEFHPKEE</sequence>
<feature type="chain" id="PRO_5003321679" evidence="1">
    <location>
        <begin position="26"/>
        <end position="121"/>
    </location>
</feature>